<dbReference type="Proteomes" id="UP000433101">
    <property type="component" value="Unassembled WGS sequence"/>
</dbReference>
<evidence type="ECO:0000313" key="2">
    <source>
        <dbReference type="Proteomes" id="UP000433101"/>
    </source>
</evidence>
<name>A0A7X3LTR9_9HYPH</name>
<evidence type="ECO:0000313" key="1">
    <source>
        <dbReference type="EMBL" id="MXN64885.1"/>
    </source>
</evidence>
<accession>A0A7X3LTR9</accession>
<proteinExistence type="predicted"/>
<sequence>MDWVFDQVGGEGALRLLALREKVSLPLLPQAEFAYQTLLRCRAASAIKRSLRHRWKDFAYCRARFRRLGLFSRLNFKCGSVKFDT</sequence>
<dbReference type="EMBL" id="WUMV01000003">
    <property type="protein sequence ID" value="MXN64885.1"/>
    <property type="molecule type" value="Genomic_DNA"/>
</dbReference>
<gene>
    <name evidence="1" type="ORF">GR183_08190</name>
</gene>
<organism evidence="1 2">
    <name type="scientific">Stappia sediminis</name>
    <dbReference type="NCBI Taxonomy" id="2692190"/>
    <lineage>
        <taxon>Bacteria</taxon>
        <taxon>Pseudomonadati</taxon>
        <taxon>Pseudomonadota</taxon>
        <taxon>Alphaproteobacteria</taxon>
        <taxon>Hyphomicrobiales</taxon>
        <taxon>Stappiaceae</taxon>
        <taxon>Stappia</taxon>
    </lineage>
</organism>
<keyword evidence="2" id="KW-1185">Reference proteome</keyword>
<protein>
    <submittedName>
        <fullName evidence="1">Uncharacterized protein</fullName>
    </submittedName>
</protein>
<reference evidence="1 2" key="1">
    <citation type="submission" date="2019-12" db="EMBL/GenBank/DDBJ databases">
        <authorList>
            <person name="Li M."/>
        </authorList>
    </citation>
    <scope>NUCLEOTIDE SEQUENCE [LARGE SCALE GENOMIC DNA]</scope>
    <source>
        <strain evidence="1 2">GBMRC 2046</strain>
    </source>
</reference>
<comment type="caution">
    <text evidence="1">The sequence shown here is derived from an EMBL/GenBank/DDBJ whole genome shotgun (WGS) entry which is preliminary data.</text>
</comment>
<dbReference type="AlphaFoldDB" id="A0A7X3LTR9"/>